<evidence type="ECO:0000313" key="3">
    <source>
        <dbReference type="Proteomes" id="UP001303473"/>
    </source>
</evidence>
<feature type="transmembrane region" description="Helical" evidence="1">
    <location>
        <begin position="52"/>
        <end position="79"/>
    </location>
</feature>
<sequence>MAWKQVGPFLSFSPLTISWIRLLSAGTALIFLGFLVASEVRDYFGIFLSLSILLGLGSGYLFVPSVAIIAQCVVIPIIFKASLNSFKAFNDLNFTGLYIPFYYVPSYAKADLNVTASLTFGILSVINTGALFKRSLPSLTAKYFSSINILTFVTLTYGIIHFYWIPIYTLIRILIFGAIPDVSNVGTWFSLSYSFTGFGILIGSLIAGILISRFGYRAL</sequence>
<keyword evidence="3" id="KW-1185">Reference proteome</keyword>
<feature type="transmembrane region" description="Helical" evidence="1">
    <location>
        <begin position="185"/>
        <end position="211"/>
    </location>
</feature>
<evidence type="ECO:0000313" key="2">
    <source>
        <dbReference type="EMBL" id="KAK3934724.1"/>
    </source>
</evidence>
<dbReference type="EMBL" id="MU853965">
    <property type="protein sequence ID" value="KAK3934724.1"/>
    <property type="molecule type" value="Genomic_DNA"/>
</dbReference>
<protein>
    <submittedName>
        <fullName evidence="2">MFS general substrate transporter</fullName>
    </submittedName>
</protein>
<feature type="transmembrane region" description="Helical" evidence="1">
    <location>
        <begin position="20"/>
        <end position="40"/>
    </location>
</feature>
<gene>
    <name evidence="2" type="ORF">QBC46DRAFT_368034</name>
</gene>
<keyword evidence="1" id="KW-0472">Membrane</keyword>
<dbReference type="InterPro" id="IPR036259">
    <property type="entry name" value="MFS_trans_sf"/>
</dbReference>
<feature type="transmembrane region" description="Helical" evidence="1">
    <location>
        <begin position="112"/>
        <end position="132"/>
    </location>
</feature>
<accession>A0AAN6MXF1</accession>
<comment type="caution">
    <text evidence="2">The sequence shown here is derived from an EMBL/GenBank/DDBJ whole genome shotgun (WGS) entry which is preliminary data.</text>
</comment>
<proteinExistence type="predicted"/>
<name>A0AAN6MXF1_9PEZI</name>
<dbReference type="SUPFAM" id="SSF103473">
    <property type="entry name" value="MFS general substrate transporter"/>
    <property type="match status" value="1"/>
</dbReference>
<keyword evidence="1" id="KW-0812">Transmembrane</keyword>
<dbReference type="AlphaFoldDB" id="A0AAN6MXF1"/>
<reference evidence="3" key="1">
    <citation type="journal article" date="2023" name="Mol. Phylogenet. Evol.">
        <title>Genome-scale phylogeny and comparative genomics of the fungal order Sordariales.</title>
        <authorList>
            <person name="Hensen N."/>
            <person name="Bonometti L."/>
            <person name="Westerberg I."/>
            <person name="Brannstrom I.O."/>
            <person name="Guillou S."/>
            <person name="Cros-Aarteil S."/>
            <person name="Calhoun S."/>
            <person name="Haridas S."/>
            <person name="Kuo A."/>
            <person name="Mondo S."/>
            <person name="Pangilinan J."/>
            <person name="Riley R."/>
            <person name="LaButti K."/>
            <person name="Andreopoulos B."/>
            <person name="Lipzen A."/>
            <person name="Chen C."/>
            <person name="Yan M."/>
            <person name="Daum C."/>
            <person name="Ng V."/>
            <person name="Clum A."/>
            <person name="Steindorff A."/>
            <person name="Ohm R.A."/>
            <person name="Martin F."/>
            <person name="Silar P."/>
            <person name="Natvig D.O."/>
            <person name="Lalanne C."/>
            <person name="Gautier V."/>
            <person name="Ament-Velasquez S.L."/>
            <person name="Kruys A."/>
            <person name="Hutchinson M.I."/>
            <person name="Powell A.J."/>
            <person name="Barry K."/>
            <person name="Miller A.N."/>
            <person name="Grigoriev I.V."/>
            <person name="Debuchy R."/>
            <person name="Gladieux P."/>
            <person name="Hiltunen Thoren M."/>
            <person name="Johannesson H."/>
        </authorList>
    </citation>
    <scope>NUCLEOTIDE SEQUENCE [LARGE SCALE GENOMIC DNA]</scope>
    <source>
        <strain evidence="3">CBS 340.73</strain>
    </source>
</reference>
<evidence type="ECO:0000256" key="1">
    <source>
        <dbReference type="SAM" id="Phobius"/>
    </source>
</evidence>
<organism evidence="2 3">
    <name type="scientific">Diplogelasinospora grovesii</name>
    <dbReference type="NCBI Taxonomy" id="303347"/>
    <lineage>
        <taxon>Eukaryota</taxon>
        <taxon>Fungi</taxon>
        <taxon>Dikarya</taxon>
        <taxon>Ascomycota</taxon>
        <taxon>Pezizomycotina</taxon>
        <taxon>Sordariomycetes</taxon>
        <taxon>Sordariomycetidae</taxon>
        <taxon>Sordariales</taxon>
        <taxon>Diplogelasinosporaceae</taxon>
        <taxon>Diplogelasinospora</taxon>
    </lineage>
</organism>
<dbReference type="Proteomes" id="UP001303473">
    <property type="component" value="Unassembled WGS sequence"/>
</dbReference>
<feature type="transmembrane region" description="Helical" evidence="1">
    <location>
        <begin position="144"/>
        <end position="165"/>
    </location>
</feature>
<keyword evidence="1" id="KW-1133">Transmembrane helix</keyword>